<dbReference type="EC" id="2.7.6.3" evidence="2"/>
<evidence type="ECO:0000313" key="10">
    <source>
        <dbReference type="Proteomes" id="UP000632154"/>
    </source>
</evidence>
<evidence type="ECO:0000259" key="8">
    <source>
        <dbReference type="Pfam" id="PF01288"/>
    </source>
</evidence>
<dbReference type="CDD" id="cd00483">
    <property type="entry name" value="HPPK"/>
    <property type="match status" value="1"/>
</dbReference>
<keyword evidence="10" id="KW-1185">Reference proteome</keyword>
<dbReference type="PANTHER" id="PTHR43071:SF1">
    <property type="entry name" value="2-AMINO-4-HYDROXY-6-HYDROXYMETHYLDIHYDROPTERIDINE PYROPHOSPHOKINASE"/>
    <property type="match status" value="1"/>
</dbReference>
<dbReference type="NCBIfam" id="TIGR01498">
    <property type="entry name" value="folK"/>
    <property type="match status" value="1"/>
</dbReference>
<comment type="pathway">
    <text evidence="1">Cofactor biosynthesis; tetrahydrofolate biosynthesis; 2-amino-4-hydroxy-6-hydroxymethyl-7,8-dihydropteridine diphosphate from 7,8-dihydroneopterin triphosphate: step 4/4.</text>
</comment>
<dbReference type="InterPro" id="IPR035907">
    <property type="entry name" value="Hppk_sf"/>
</dbReference>
<dbReference type="SUPFAM" id="SSF55083">
    <property type="entry name" value="6-hydroxymethyl-7,8-dihydropterin pyrophosphokinase, HPPK"/>
    <property type="match status" value="1"/>
</dbReference>
<keyword evidence="4" id="KW-0547">Nucleotide-binding</keyword>
<evidence type="ECO:0000256" key="7">
    <source>
        <dbReference type="ARBA" id="ARBA00022909"/>
    </source>
</evidence>
<keyword evidence="3" id="KW-0808">Transferase</keyword>
<name>A0ABQ3K859_9DEIO</name>
<dbReference type="RefSeq" id="WP_189643162.1">
    <property type="nucleotide sequence ID" value="NZ_BNAL01000018.1"/>
</dbReference>
<dbReference type="PANTHER" id="PTHR43071">
    <property type="entry name" value="2-AMINO-4-HYDROXY-6-HYDROXYMETHYLDIHYDROPTERIDINE PYROPHOSPHOKINASE"/>
    <property type="match status" value="1"/>
</dbReference>
<evidence type="ECO:0000256" key="6">
    <source>
        <dbReference type="ARBA" id="ARBA00022840"/>
    </source>
</evidence>
<dbReference type="EMBL" id="BNAL01000018">
    <property type="protein sequence ID" value="GHG04170.1"/>
    <property type="molecule type" value="Genomic_DNA"/>
</dbReference>
<dbReference type="Gene3D" id="3.30.70.560">
    <property type="entry name" value="7,8-Dihydro-6-hydroxymethylpterin-pyrophosphokinase HPPK"/>
    <property type="match status" value="1"/>
</dbReference>
<dbReference type="InterPro" id="IPR000550">
    <property type="entry name" value="Hppk"/>
</dbReference>
<keyword evidence="6" id="KW-0067">ATP-binding</keyword>
<evidence type="ECO:0000256" key="1">
    <source>
        <dbReference type="ARBA" id="ARBA00005051"/>
    </source>
</evidence>
<evidence type="ECO:0000256" key="2">
    <source>
        <dbReference type="ARBA" id="ARBA00013253"/>
    </source>
</evidence>
<keyword evidence="5" id="KW-0418">Kinase</keyword>
<organism evidence="9 10">
    <name type="scientific">Deinococcus piscis</name>
    <dbReference type="NCBI Taxonomy" id="394230"/>
    <lineage>
        <taxon>Bacteria</taxon>
        <taxon>Thermotogati</taxon>
        <taxon>Deinococcota</taxon>
        <taxon>Deinococci</taxon>
        <taxon>Deinococcales</taxon>
        <taxon>Deinococcaceae</taxon>
        <taxon>Deinococcus</taxon>
    </lineage>
</organism>
<accession>A0ABQ3K859</accession>
<evidence type="ECO:0000256" key="3">
    <source>
        <dbReference type="ARBA" id="ARBA00022679"/>
    </source>
</evidence>
<evidence type="ECO:0000256" key="5">
    <source>
        <dbReference type="ARBA" id="ARBA00022777"/>
    </source>
</evidence>
<comment type="caution">
    <text evidence="9">The sequence shown here is derived from an EMBL/GenBank/DDBJ whole genome shotgun (WGS) entry which is preliminary data.</text>
</comment>
<protein>
    <recommendedName>
        <fullName evidence="2">2-amino-4-hydroxy-6-hydroxymethyldihydropteridine diphosphokinase</fullName>
        <ecNumber evidence="2">2.7.6.3</ecNumber>
    </recommendedName>
</protein>
<keyword evidence="7" id="KW-0289">Folate biosynthesis</keyword>
<reference evidence="10" key="1">
    <citation type="journal article" date="2019" name="Int. J. Syst. Evol. Microbiol.">
        <title>The Global Catalogue of Microorganisms (GCM) 10K type strain sequencing project: providing services to taxonomists for standard genome sequencing and annotation.</title>
        <authorList>
            <consortium name="The Broad Institute Genomics Platform"/>
            <consortium name="The Broad Institute Genome Sequencing Center for Infectious Disease"/>
            <person name="Wu L."/>
            <person name="Ma J."/>
        </authorList>
    </citation>
    <scope>NUCLEOTIDE SEQUENCE [LARGE SCALE GENOMIC DNA]</scope>
    <source>
        <strain evidence="10">CGMCC 1.18439</strain>
    </source>
</reference>
<gene>
    <name evidence="9" type="ORF">GCM10017783_16010</name>
</gene>
<evidence type="ECO:0000256" key="4">
    <source>
        <dbReference type="ARBA" id="ARBA00022741"/>
    </source>
</evidence>
<evidence type="ECO:0000313" key="9">
    <source>
        <dbReference type="EMBL" id="GHG04170.1"/>
    </source>
</evidence>
<dbReference type="Pfam" id="PF01288">
    <property type="entry name" value="HPPK"/>
    <property type="match status" value="1"/>
</dbReference>
<sequence>MTLAYIALGANLGKPLLALRAAVAGLADLGEVCRVSRLYRTAPVGGPPGQPDYLNAVAVLNTTLSPLALLDSLQALEAQAGRTRTVRWEARTLDLDLLLYGQEVLASDRLTVPHPLAWERGFVLAPLADVAPELTHPVTGETVLAALKRTAGLDHPALEQAGWDC</sequence>
<proteinExistence type="predicted"/>
<feature type="domain" description="7,8-dihydro-6-hydroxymethylpterin-pyrophosphokinase" evidence="8">
    <location>
        <begin position="5"/>
        <end position="132"/>
    </location>
</feature>
<dbReference type="Proteomes" id="UP000632154">
    <property type="component" value="Unassembled WGS sequence"/>
</dbReference>